<evidence type="ECO:0000256" key="1">
    <source>
        <dbReference type="ARBA" id="ARBA00001946"/>
    </source>
</evidence>
<dbReference type="PANTHER" id="PTHR11525:SF0">
    <property type="entry name" value="FARNESYL PYROPHOSPHATE SYNTHASE"/>
    <property type="match status" value="1"/>
</dbReference>
<evidence type="ECO:0000313" key="8">
    <source>
        <dbReference type="EMBL" id="CAH2042347.1"/>
    </source>
</evidence>
<evidence type="ECO:0000256" key="2">
    <source>
        <dbReference type="ARBA" id="ARBA00022679"/>
    </source>
</evidence>
<name>A0ABN8I0P6_9NEOP</name>
<sequence>MVSCKWLIQVTRKCGNWHIAQHQMQQKQLMIPKQTFTEYQNSLPMIIERGLTKLRCHPELCERLKRLTEYNVVCGKQLRGLLTISSCQALTDKEFFCHDDLQQKVFALAWAVEMLHAYFLITDDMEDGAKTRRGRPCWHLLPDVKAFVVNDVGMFRGFINEILKQYFGKEDVYPKLLNIFNDAYLNTHIGQFKDTMSSTVKDYSNFTMERYITTVKYKTAFYSFQFPILLGLALSNKGNEDAYRLVETLCLDVGLLLQMKNDFLDLYEDESVGGKSGTDIQEGKCSWLSLTALKHCSQLQRKEFEENYGKWEQSSVNKIRALYNELNLPKIFANEQKYIYQSLCERVIKLPKDSIPPSELFTKLVNMVGNVGNIKYENEK</sequence>
<evidence type="ECO:0000256" key="5">
    <source>
        <dbReference type="ARBA" id="ARBA00033740"/>
    </source>
</evidence>
<dbReference type="Gene3D" id="1.10.600.10">
    <property type="entry name" value="Farnesyl Diphosphate Synthase"/>
    <property type="match status" value="1"/>
</dbReference>
<keyword evidence="3" id="KW-0479">Metal-binding</keyword>
<keyword evidence="2 7" id="KW-0808">Transferase</keyword>
<dbReference type="SFLD" id="SFLDG01017">
    <property type="entry name" value="Polyprenyl_Transferase_Like"/>
    <property type="match status" value="1"/>
</dbReference>
<dbReference type="Pfam" id="PF00348">
    <property type="entry name" value="polyprenyl_synt"/>
    <property type="match status" value="1"/>
</dbReference>
<dbReference type="CDD" id="cd00685">
    <property type="entry name" value="Trans_IPPS_HT"/>
    <property type="match status" value="1"/>
</dbReference>
<dbReference type="SUPFAM" id="SSF48576">
    <property type="entry name" value="Terpenoid synthases"/>
    <property type="match status" value="1"/>
</dbReference>
<dbReference type="EMBL" id="OW152826">
    <property type="protein sequence ID" value="CAH2042347.1"/>
    <property type="molecule type" value="Genomic_DNA"/>
</dbReference>
<dbReference type="PROSITE" id="PS00723">
    <property type="entry name" value="POLYPRENYL_SYNTHASE_1"/>
    <property type="match status" value="1"/>
</dbReference>
<evidence type="ECO:0000256" key="3">
    <source>
        <dbReference type="ARBA" id="ARBA00022723"/>
    </source>
</evidence>
<dbReference type="InterPro" id="IPR039702">
    <property type="entry name" value="FPS1-like"/>
</dbReference>
<evidence type="ECO:0000256" key="6">
    <source>
        <dbReference type="ARBA" id="ARBA00034546"/>
    </source>
</evidence>
<dbReference type="Proteomes" id="UP000837857">
    <property type="component" value="Chromosome 14"/>
</dbReference>
<keyword evidence="9" id="KW-1185">Reference proteome</keyword>
<dbReference type="PANTHER" id="PTHR11525">
    <property type="entry name" value="FARNESYL-PYROPHOSPHATE SYNTHETASE"/>
    <property type="match status" value="1"/>
</dbReference>
<dbReference type="InterPro" id="IPR008949">
    <property type="entry name" value="Isoprenoid_synthase_dom_sf"/>
</dbReference>
<feature type="non-terminal residue" evidence="8">
    <location>
        <position position="1"/>
    </location>
</feature>
<dbReference type="InterPro" id="IPR000092">
    <property type="entry name" value="Polyprenyl_synt"/>
</dbReference>
<comment type="pathway">
    <text evidence="5">Pheromone biosynthesis.</text>
</comment>
<evidence type="ECO:0000256" key="4">
    <source>
        <dbReference type="ARBA" id="ARBA00022842"/>
    </source>
</evidence>
<accession>A0ABN8I0P6</accession>
<comment type="cofactor">
    <cofactor evidence="1">
        <name>Mg(2+)</name>
        <dbReference type="ChEBI" id="CHEBI:18420"/>
    </cofactor>
</comment>
<dbReference type="InterPro" id="IPR033749">
    <property type="entry name" value="Polyprenyl_synt_CS"/>
</dbReference>
<dbReference type="SFLD" id="SFLDS00005">
    <property type="entry name" value="Isoprenoid_Synthase_Type_I"/>
    <property type="match status" value="1"/>
</dbReference>
<gene>
    <name evidence="8" type="ORF">IPOD504_LOCUS3753</name>
</gene>
<protein>
    <recommendedName>
        <fullName evidence="6">Farnesyl pyrophosphate synthase</fullName>
    </recommendedName>
</protein>
<evidence type="ECO:0000256" key="7">
    <source>
        <dbReference type="RuleBase" id="RU004466"/>
    </source>
</evidence>
<evidence type="ECO:0000313" key="9">
    <source>
        <dbReference type="Proteomes" id="UP000837857"/>
    </source>
</evidence>
<organism evidence="8 9">
    <name type="scientific">Iphiclides podalirius</name>
    <name type="common">scarce swallowtail</name>
    <dbReference type="NCBI Taxonomy" id="110791"/>
    <lineage>
        <taxon>Eukaryota</taxon>
        <taxon>Metazoa</taxon>
        <taxon>Ecdysozoa</taxon>
        <taxon>Arthropoda</taxon>
        <taxon>Hexapoda</taxon>
        <taxon>Insecta</taxon>
        <taxon>Pterygota</taxon>
        <taxon>Neoptera</taxon>
        <taxon>Endopterygota</taxon>
        <taxon>Lepidoptera</taxon>
        <taxon>Glossata</taxon>
        <taxon>Ditrysia</taxon>
        <taxon>Papilionoidea</taxon>
        <taxon>Papilionidae</taxon>
        <taxon>Papilioninae</taxon>
        <taxon>Iphiclides</taxon>
    </lineage>
</organism>
<keyword evidence="4" id="KW-0460">Magnesium</keyword>
<comment type="similarity">
    <text evidence="7">Belongs to the FPP/GGPP synthase family.</text>
</comment>
<reference evidence="8" key="1">
    <citation type="submission" date="2022-03" db="EMBL/GenBank/DDBJ databases">
        <authorList>
            <person name="Martin H S."/>
        </authorList>
    </citation>
    <scope>NUCLEOTIDE SEQUENCE</scope>
</reference>
<proteinExistence type="inferred from homology"/>